<proteinExistence type="predicted"/>
<evidence type="ECO:0000313" key="4">
    <source>
        <dbReference type="EMBL" id="SMP04487.1"/>
    </source>
</evidence>
<keyword evidence="2" id="KW-0012">Acyltransferase</keyword>
<dbReference type="Proteomes" id="UP001157914">
    <property type="component" value="Unassembled WGS sequence"/>
</dbReference>
<feature type="domain" description="N-acetyltransferase" evidence="3">
    <location>
        <begin position="3"/>
        <end position="153"/>
    </location>
</feature>
<protein>
    <submittedName>
        <fullName evidence="4">N-acetylglutamate synthase, GNAT family</fullName>
    </submittedName>
</protein>
<dbReference type="InterPro" id="IPR000182">
    <property type="entry name" value="GNAT_dom"/>
</dbReference>
<evidence type="ECO:0000256" key="1">
    <source>
        <dbReference type="ARBA" id="ARBA00022679"/>
    </source>
</evidence>
<accession>A0ABY1NA62</accession>
<dbReference type="CDD" id="cd02883">
    <property type="entry name" value="NUDIX_Hydrolase"/>
    <property type="match status" value="1"/>
</dbReference>
<dbReference type="SUPFAM" id="SSF55729">
    <property type="entry name" value="Acyl-CoA N-acyltransferases (Nat)"/>
    <property type="match status" value="1"/>
</dbReference>
<organism evidence="4 5">
    <name type="scientific">Roseibium denhamense</name>
    <dbReference type="NCBI Taxonomy" id="76305"/>
    <lineage>
        <taxon>Bacteria</taxon>
        <taxon>Pseudomonadati</taxon>
        <taxon>Pseudomonadota</taxon>
        <taxon>Alphaproteobacteria</taxon>
        <taxon>Hyphomicrobiales</taxon>
        <taxon>Stappiaceae</taxon>
        <taxon>Roseibium</taxon>
    </lineage>
</organism>
<dbReference type="EMBL" id="FXTT01000001">
    <property type="protein sequence ID" value="SMP04487.1"/>
    <property type="molecule type" value="Genomic_DNA"/>
</dbReference>
<reference evidence="4 5" key="1">
    <citation type="submission" date="2017-05" db="EMBL/GenBank/DDBJ databases">
        <authorList>
            <person name="Varghese N."/>
            <person name="Submissions S."/>
        </authorList>
    </citation>
    <scope>NUCLEOTIDE SEQUENCE [LARGE SCALE GENOMIC DNA]</scope>
    <source>
        <strain evidence="4 5">DSM 15949</strain>
    </source>
</reference>
<sequence length="389" mass="43202">MPLKLRRALRSDAEALTDIMQRSKASWGYTPEQAALIKQHDHVTRDQIAGQHVIVAERDGQPVAYLAVEPMDAETLLIDHIFVCPDHQGNGLGKLLLLRAEDHARQHRLSRLYLISDVHAGSFYEKHGFETVGTIPSKLVPGHFAPEMEKRLKPNVHELQDLSLTVSEDGWAFETQNKAEIDTYFKAAQQRIPLLWNGRTLKLTGYAFADGRFHGTCTECSYAAFLTWRDWGAPDLTTHNLFGSAILRSKEGHLLFGVMSERTATAGQIYPPGGNLDPDDVTAGGSVDVRGAIYRELQEETGLQRNDVVPGSLLVAFDGPRISIAQVFDIHRPADELRTSILTHSEASEEQELSDVRIIRSPADLNDPAIVPYARYCALHLLEKASAKA</sequence>
<keyword evidence="5" id="KW-1185">Reference proteome</keyword>
<dbReference type="PANTHER" id="PTHR43877">
    <property type="entry name" value="AMINOALKYLPHOSPHONATE N-ACETYLTRANSFERASE-RELATED-RELATED"/>
    <property type="match status" value="1"/>
</dbReference>
<dbReference type="InterPro" id="IPR016181">
    <property type="entry name" value="Acyl_CoA_acyltransferase"/>
</dbReference>
<comment type="caution">
    <text evidence="4">The sequence shown here is derived from an EMBL/GenBank/DDBJ whole genome shotgun (WGS) entry which is preliminary data.</text>
</comment>
<evidence type="ECO:0000259" key="3">
    <source>
        <dbReference type="PROSITE" id="PS51186"/>
    </source>
</evidence>
<keyword evidence="1" id="KW-0808">Transferase</keyword>
<gene>
    <name evidence="4" type="ORF">SAMN06265374_0630</name>
</gene>
<dbReference type="Gene3D" id="3.90.79.10">
    <property type="entry name" value="Nucleoside Triphosphate Pyrophosphohydrolase"/>
    <property type="match status" value="1"/>
</dbReference>
<dbReference type="CDD" id="cd04301">
    <property type="entry name" value="NAT_SF"/>
    <property type="match status" value="1"/>
</dbReference>
<dbReference type="InterPro" id="IPR050832">
    <property type="entry name" value="Bact_Acetyltransf"/>
</dbReference>
<dbReference type="PANTHER" id="PTHR43877:SF2">
    <property type="entry name" value="AMINOALKYLPHOSPHONATE N-ACETYLTRANSFERASE-RELATED"/>
    <property type="match status" value="1"/>
</dbReference>
<dbReference type="InterPro" id="IPR015797">
    <property type="entry name" value="NUDIX_hydrolase-like_dom_sf"/>
</dbReference>
<dbReference type="SUPFAM" id="SSF55811">
    <property type="entry name" value="Nudix"/>
    <property type="match status" value="1"/>
</dbReference>
<dbReference type="Gene3D" id="3.40.630.30">
    <property type="match status" value="1"/>
</dbReference>
<evidence type="ECO:0000256" key="2">
    <source>
        <dbReference type="ARBA" id="ARBA00023315"/>
    </source>
</evidence>
<dbReference type="RefSeq" id="WP_155191718.1">
    <property type="nucleotide sequence ID" value="NZ_BAAAEA010000001.1"/>
</dbReference>
<dbReference type="PROSITE" id="PS51186">
    <property type="entry name" value="GNAT"/>
    <property type="match status" value="1"/>
</dbReference>
<dbReference type="Pfam" id="PF00583">
    <property type="entry name" value="Acetyltransf_1"/>
    <property type="match status" value="1"/>
</dbReference>
<evidence type="ECO:0000313" key="5">
    <source>
        <dbReference type="Proteomes" id="UP001157914"/>
    </source>
</evidence>
<name>A0ABY1NA62_9HYPH</name>